<gene>
    <name evidence="1" type="ORF">FSP39_021406</name>
</gene>
<proteinExistence type="predicted"/>
<evidence type="ECO:0000313" key="1">
    <source>
        <dbReference type="EMBL" id="KAK3107751.1"/>
    </source>
</evidence>
<evidence type="ECO:0000313" key="2">
    <source>
        <dbReference type="Proteomes" id="UP001186944"/>
    </source>
</evidence>
<name>A0AA88YUE7_PINIB</name>
<sequence length="192" mass="21976">MDRYILNQVAILVKFYRTPPAFYMLSSATSSDYKVQIEEAVLRVCKCKINPAVIVSHAKMLETTTAKYPYKKTEVKMYNIAKGVRNNSLENMFSGTRPNRIYVAFVDSLAVAGDYTKNPFNFQHYKIVHIALTSDGTPVSNSPLKLNFDATADTTVPAFVNLFDNNGKWLFDSGNNINKERFYKRWIRCILF</sequence>
<dbReference type="Proteomes" id="UP001186944">
    <property type="component" value="Unassembled WGS sequence"/>
</dbReference>
<comment type="caution">
    <text evidence="1">The sequence shown here is derived from an EMBL/GenBank/DDBJ whole genome shotgun (WGS) entry which is preliminary data.</text>
</comment>
<organism evidence="1 2">
    <name type="scientific">Pinctada imbricata</name>
    <name type="common">Atlantic pearl-oyster</name>
    <name type="synonym">Pinctada martensii</name>
    <dbReference type="NCBI Taxonomy" id="66713"/>
    <lineage>
        <taxon>Eukaryota</taxon>
        <taxon>Metazoa</taxon>
        <taxon>Spiralia</taxon>
        <taxon>Lophotrochozoa</taxon>
        <taxon>Mollusca</taxon>
        <taxon>Bivalvia</taxon>
        <taxon>Autobranchia</taxon>
        <taxon>Pteriomorphia</taxon>
        <taxon>Pterioida</taxon>
        <taxon>Pterioidea</taxon>
        <taxon>Pteriidae</taxon>
        <taxon>Pinctada</taxon>
    </lineage>
</organism>
<dbReference type="AlphaFoldDB" id="A0AA88YUE7"/>
<accession>A0AA88YUE7</accession>
<dbReference type="EMBL" id="VSWD01000002">
    <property type="protein sequence ID" value="KAK3107751.1"/>
    <property type="molecule type" value="Genomic_DNA"/>
</dbReference>
<protein>
    <submittedName>
        <fullName evidence="1">Uncharacterized protein</fullName>
    </submittedName>
</protein>
<keyword evidence="2" id="KW-1185">Reference proteome</keyword>
<reference evidence="1" key="1">
    <citation type="submission" date="2019-08" db="EMBL/GenBank/DDBJ databases">
        <title>The improved chromosome-level genome for the pearl oyster Pinctada fucata martensii using PacBio sequencing and Hi-C.</title>
        <authorList>
            <person name="Zheng Z."/>
        </authorList>
    </citation>
    <scope>NUCLEOTIDE SEQUENCE</scope>
    <source>
        <strain evidence="1">ZZ-2019</strain>
        <tissue evidence="1">Adductor muscle</tissue>
    </source>
</reference>